<name>A0A1D2V970_9ASCO</name>
<dbReference type="InParanoid" id="A0A1D2V970"/>
<protein>
    <submittedName>
        <fullName evidence="1">Uncharacterized protein</fullName>
    </submittedName>
</protein>
<accession>A0A1D2V970</accession>
<dbReference type="Proteomes" id="UP000095038">
    <property type="component" value="Unassembled WGS sequence"/>
</dbReference>
<gene>
    <name evidence="1" type="ORF">ASCRUDRAFT_78121</name>
</gene>
<dbReference type="GeneID" id="30967777"/>
<reference evidence="2" key="1">
    <citation type="submission" date="2016-05" db="EMBL/GenBank/DDBJ databases">
        <title>Comparative genomics of biotechnologically important yeasts.</title>
        <authorList>
            <consortium name="DOE Joint Genome Institute"/>
            <person name="Riley R."/>
            <person name="Haridas S."/>
            <person name="Wolfe K.H."/>
            <person name="Lopes M.R."/>
            <person name="Hittinger C.T."/>
            <person name="Goker M."/>
            <person name="Salamov A."/>
            <person name="Wisecaver J."/>
            <person name="Long T.M."/>
            <person name="Aerts A.L."/>
            <person name="Barry K."/>
            <person name="Choi C."/>
            <person name="Clum A."/>
            <person name="Coughlan A.Y."/>
            <person name="Deshpande S."/>
            <person name="Douglass A.P."/>
            <person name="Hanson S.J."/>
            <person name="Klenk H.-P."/>
            <person name="Labutti K."/>
            <person name="Lapidus A."/>
            <person name="Lindquist E."/>
            <person name="Lipzen A."/>
            <person name="Meier-Kolthoff J.P."/>
            <person name="Ohm R.A."/>
            <person name="Otillar R.P."/>
            <person name="Pangilinan J."/>
            <person name="Peng Y."/>
            <person name="Rokas A."/>
            <person name="Rosa C.A."/>
            <person name="Scheuner C."/>
            <person name="Sibirny A.A."/>
            <person name="Slot J.C."/>
            <person name="Stielow J.B."/>
            <person name="Sun H."/>
            <person name="Kurtzman C.P."/>
            <person name="Blackwell M."/>
            <person name="Grigoriev I.V."/>
            <person name="Jeffries T.W."/>
        </authorList>
    </citation>
    <scope>NUCLEOTIDE SEQUENCE [LARGE SCALE GENOMIC DNA]</scope>
    <source>
        <strain evidence="2">DSM 1968</strain>
    </source>
</reference>
<dbReference type="EMBL" id="KV454494">
    <property type="protein sequence ID" value="ODV58211.1"/>
    <property type="molecule type" value="Genomic_DNA"/>
</dbReference>
<organism evidence="1 2">
    <name type="scientific">Ascoidea rubescens DSM 1968</name>
    <dbReference type="NCBI Taxonomy" id="1344418"/>
    <lineage>
        <taxon>Eukaryota</taxon>
        <taxon>Fungi</taxon>
        <taxon>Dikarya</taxon>
        <taxon>Ascomycota</taxon>
        <taxon>Saccharomycotina</taxon>
        <taxon>Saccharomycetes</taxon>
        <taxon>Ascoideaceae</taxon>
        <taxon>Ascoidea</taxon>
    </lineage>
</organism>
<evidence type="ECO:0000313" key="1">
    <source>
        <dbReference type="EMBL" id="ODV58211.1"/>
    </source>
</evidence>
<proteinExistence type="predicted"/>
<sequence>MDSLKENRENVINLKEKLNKHLTNLISEDCEDSLIIDDIDQVEDKNFWKACYSQVVLFQFEIELKLSNWETIETLILVSYFYLKITE</sequence>
<keyword evidence="2" id="KW-1185">Reference proteome</keyword>
<dbReference type="AlphaFoldDB" id="A0A1D2V970"/>
<dbReference type="RefSeq" id="XP_020044518.1">
    <property type="nucleotide sequence ID" value="XM_020194141.1"/>
</dbReference>
<evidence type="ECO:0000313" key="2">
    <source>
        <dbReference type="Proteomes" id="UP000095038"/>
    </source>
</evidence>